<evidence type="ECO:0000259" key="1">
    <source>
        <dbReference type="Pfam" id="PF09450"/>
    </source>
</evidence>
<dbReference type="InterPro" id="IPR018568">
    <property type="entry name" value="DUF2019"/>
</dbReference>
<feature type="domain" description="DUF2019" evidence="1">
    <location>
        <begin position="11"/>
        <end position="114"/>
    </location>
</feature>
<dbReference type="AlphaFoldDB" id="A0A3Q8XML5"/>
<dbReference type="Gene3D" id="1.25.40.70">
    <property type="entry name" value="Phosphatidylinositol 3-kinase, accessory domain (PIK)"/>
    <property type="match status" value="1"/>
</dbReference>
<organism evidence="2 3">
    <name type="scientific">Georhizobium profundi</name>
    <dbReference type="NCBI Taxonomy" id="2341112"/>
    <lineage>
        <taxon>Bacteria</taxon>
        <taxon>Pseudomonadati</taxon>
        <taxon>Pseudomonadota</taxon>
        <taxon>Alphaproteobacteria</taxon>
        <taxon>Hyphomicrobiales</taxon>
        <taxon>Rhizobiaceae</taxon>
        <taxon>Georhizobium</taxon>
    </lineage>
</organism>
<name>A0A3Q8XML5_9HYPH</name>
<accession>A0A3Q8XML5</accession>
<dbReference type="RefSeq" id="WP_126009118.1">
    <property type="nucleotide sequence ID" value="NZ_CP032509.1"/>
</dbReference>
<proteinExistence type="predicted"/>
<evidence type="ECO:0000313" key="3">
    <source>
        <dbReference type="Proteomes" id="UP000268192"/>
    </source>
</evidence>
<gene>
    <name evidence="2" type="ORF">D5400_07520</name>
</gene>
<reference evidence="2 3" key="1">
    <citation type="submission" date="2018-09" db="EMBL/GenBank/DDBJ databases">
        <title>Marinorhizobium profundi gen. nov., sp. nov., isolated from a deep-sea sediment sample from the New Britain Trench and proposal of Marinorhizobiaceae fam. nov. in the order Rhizobiales of the class Alphaproteobacteria.</title>
        <authorList>
            <person name="Cao J."/>
        </authorList>
    </citation>
    <scope>NUCLEOTIDE SEQUENCE [LARGE SCALE GENOMIC DNA]</scope>
    <source>
        <strain evidence="2 3">WS11</strain>
    </source>
</reference>
<dbReference type="EMBL" id="CP032509">
    <property type="protein sequence ID" value="AZN71139.1"/>
    <property type="molecule type" value="Genomic_DNA"/>
</dbReference>
<dbReference type="Pfam" id="PF09450">
    <property type="entry name" value="DUF2019"/>
    <property type="match status" value="1"/>
</dbReference>
<dbReference type="SUPFAM" id="SSF48371">
    <property type="entry name" value="ARM repeat"/>
    <property type="match status" value="1"/>
</dbReference>
<protein>
    <submittedName>
        <fullName evidence="2">DUF2019 domain-containing protein</fullName>
    </submittedName>
</protein>
<sequence>MNEDLGAASVDQLVDAFADVARRMDEASIEGRMSRYRTLYAEKRSIETELRSRHGDQRRALLRLYDDPSMEVRLLAAKATRSIAPVEARHALERIRNSQWPQKLDAGMALRAWDEGIWQPD</sequence>
<dbReference type="InterPro" id="IPR042236">
    <property type="entry name" value="PI3K_accessory_sf"/>
</dbReference>
<dbReference type="KEGG" id="abaw:D5400_07520"/>
<dbReference type="OrthoDB" id="7963325at2"/>
<dbReference type="InterPro" id="IPR016024">
    <property type="entry name" value="ARM-type_fold"/>
</dbReference>
<keyword evidence="3" id="KW-1185">Reference proteome</keyword>
<dbReference type="Proteomes" id="UP000268192">
    <property type="component" value="Chromosome"/>
</dbReference>
<evidence type="ECO:0000313" key="2">
    <source>
        <dbReference type="EMBL" id="AZN71139.1"/>
    </source>
</evidence>